<feature type="region of interest" description="Disordered" evidence="1">
    <location>
        <begin position="432"/>
        <end position="463"/>
    </location>
</feature>
<dbReference type="RefSeq" id="WP_157805191.1">
    <property type="nucleotide sequence ID" value="NZ_PGEZ01000002.1"/>
</dbReference>
<dbReference type="OrthoDB" id="3807879at2"/>
<proteinExistence type="predicted"/>
<keyword evidence="4" id="KW-1185">Reference proteome</keyword>
<dbReference type="AlphaFoldDB" id="A0A2M9B729"/>
<feature type="transmembrane region" description="Helical" evidence="2">
    <location>
        <begin position="344"/>
        <end position="367"/>
    </location>
</feature>
<feature type="transmembrane region" description="Helical" evidence="2">
    <location>
        <begin position="47"/>
        <end position="70"/>
    </location>
</feature>
<protein>
    <submittedName>
        <fullName evidence="3">Uncharacterized protein</fullName>
    </submittedName>
</protein>
<feature type="transmembrane region" description="Helical" evidence="2">
    <location>
        <begin position="472"/>
        <end position="492"/>
    </location>
</feature>
<gene>
    <name evidence="3" type="ORF">CLV56_3238</name>
</gene>
<feature type="transmembrane region" description="Helical" evidence="2">
    <location>
        <begin position="196"/>
        <end position="220"/>
    </location>
</feature>
<feature type="transmembrane region" description="Helical" evidence="2">
    <location>
        <begin position="281"/>
        <end position="302"/>
    </location>
</feature>
<name>A0A2M9B729_9ACTN</name>
<sequence>MADDTPPDRTPGPPWSASQSSGPHPYGGPPQVPGNATPPPGPRLARAALGAVVAYGAGLVVSTIALLAFAHALSGETSGDSSDGGGVGDLIALVVTAFSMAFGAPVSFSASGSSASLFFVPLSVTLVVLVVAAGWAAITTRREERLAGPIAVADRWWASLATGGALGVLAAVLAAIFRFAPSDASFDQGALGANPLVAFVGGVVVGTIGAAFGSSFAGWWPDLGKLGLTVARPIRDAIDALLWAAVPTVALLSFIVVVLMGLGSGVSAAVATAAGALPNGVMYLLTFASFGGITISGTAIPAETSTLFASDTPAWGWLLVLIPIFGVVVASARRALQGSTGDWSTGWATPTVLGVVAIGATLLTWVHGSGALYGGFFSGALDGSLALAPWTIFVAALWGGLIEVAARYWAPAVIALAPPGLVRLLTPSTVQAAPPAARPDAPRPAPGPGSDPARAEPGSTARTVEPVDRRRALLIVGGVAGGLVLILGFVVVRSVVSSVFFPPEAPVESYLAALEDGDAEAAVAMADPDLPSAQRVLLSNDVYGDVEGRPTGVEIVRTRERGDDTVRVQARWDQDGAKQSAWFTVRSTGRRFVLFDSWELEPPEVPVADLSASVGSDIDTLVVNGVDVAQSGSGYGFAAFPGTWEVTLPDASPLLASPTLTVNLAPDGVPDDGVELTEAVGAAPVGETYDWYGPTLVYALTDQALQAAEDQVESELDTCLKATTPEPEDCGIEDWGWEADEATGFRWKLVTKPTITAEAQTPDSIYVTVADGKATTSGTLPAQPDSFFGRDEAEPYEGEVDIDYTVTFSVEGGELVEDDGWW</sequence>
<feature type="transmembrane region" description="Helical" evidence="2">
    <location>
        <begin position="240"/>
        <end position="269"/>
    </location>
</feature>
<dbReference type="Proteomes" id="UP000230842">
    <property type="component" value="Unassembled WGS sequence"/>
</dbReference>
<dbReference type="EMBL" id="PGEZ01000002">
    <property type="protein sequence ID" value="PJJ53745.1"/>
    <property type="molecule type" value="Genomic_DNA"/>
</dbReference>
<comment type="caution">
    <text evidence="3">The sequence shown here is derived from an EMBL/GenBank/DDBJ whole genome shotgun (WGS) entry which is preliminary data.</text>
</comment>
<evidence type="ECO:0000313" key="4">
    <source>
        <dbReference type="Proteomes" id="UP000230842"/>
    </source>
</evidence>
<feature type="transmembrane region" description="Helical" evidence="2">
    <location>
        <begin position="90"/>
        <end position="110"/>
    </location>
</feature>
<feature type="transmembrane region" description="Helical" evidence="2">
    <location>
        <begin position="314"/>
        <end position="332"/>
    </location>
</feature>
<evidence type="ECO:0000256" key="1">
    <source>
        <dbReference type="SAM" id="MobiDB-lite"/>
    </source>
</evidence>
<feature type="transmembrane region" description="Helical" evidence="2">
    <location>
        <begin position="156"/>
        <end position="176"/>
    </location>
</feature>
<feature type="transmembrane region" description="Helical" evidence="2">
    <location>
        <begin position="387"/>
        <end position="406"/>
    </location>
</feature>
<keyword evidence="2" id="KW-1133">Transmembrane helix</keyword>
<keyword evidence="2" id="KW-0812">Transmembrane</keyword>
<organism evidence="3 4">
    <name type="scientific">Mumia flava</name>
    <dbReference type="NCBI Taxonomy" id="1348852"/>
    <lineage>
        <taxon>Bacteria</taxon>
        <taxon>Bacillati</taxon>
        <taxon>Actinomycetota</taxon>
        <taxon>Actinomycetes</taxon>
        <taxon>Propionibacteriales</taxon>
        <taxon>Nocardioidaceae</taxon>
        <taxon>Mumia</taxon>
    </lineage>
</organism>
<accession>A0A2M9B729</accession>
<evidence type="ECO:0000313" key="3">
    <source>
        <dbReference type="EMBL" id="PJJ53745.1"/>
    </source>
</evidence>
<feature type="transmembrane region" description="Helical" evidence="2">
    <location>
        <begin position="117"/>
        <end position="136"/>
    </location>
</feature>
<keyword evidence="2" id="KW-0472">Membrane</keyword>
<evidence type="ECO:0000256" key="2">
    <source>
        <dbReference type="SAM" id="Phobius"/>
    </source>
</evidence>
<reference evidence="3 4" key="1">
    <citation type="submission" date="2017-11" db="EMBL/GenBank/DDBJ databases">
        <title>Genomic Encyclopedia of Archaeal and Bacterial Type Strains, Phase II (KMG-II): From Individual Species to Whole Genera.</title>
        <authorList>
            <person name="Goeker M."/>
        </authorList>
    </citation>
    <scope>NUCLEOTIDE SEQUENCE [LARGE SCALE GENOMIC DNA]</scope>
    <source>
        <strain evidence="3 4">DSM 27763</strain>
    </source>
</reference>
<feature type="compositionally biased region" description="Pro residues" evidence="1">
    <location>
        <begin position="26"/>
        <end position="41"/>
    </location>
</feature>
<feature type="region of interest" description="Disordered" evidence="1">
    <location>
        <begin position="1"/>
        <end position="41"/>
    </location>
</feature>